<evidence type="ECO:0000259" key="4">
    <source>
        <dbReference type="Pfam" id="PF06441"/>
    </source>
</evidence>
<dbReference type="EMBL" id="JACHJU010000005">
    <property type="protein sequence ID" value="MBB4943632.1"/>
    <property type="molecule type" value="Genomic_DNA"/>
</dbReference>
<feature type="domain" description="Epoxide hydrolase N-terminal" evidence="4">
    <location>
        <begin position="5"/>
        <end position="110"/>
    </location>
</feature>
<dbReference type="GO" id="GO:0097176">
    <property type="term" value="P:epoxide metabolic process"/>
    <property type="evidence" value="ECO:0007669"/>
    <property type="project" value="TreeGrafter"/>
</dbReference>
<reference evidence="5 6" key="1">
    <citation type="submission" date="2020-08" db="EMBL/GenBank/DDBJ databases">
        <title>Sequencing the genomes of 1000 actinobacteria strains.</title>
        <authorList>
            <person name="Klenk H.-P."/>
        </authorList>
    </citation>
    <scope>NUCLEOTIDE SEQUENCE [LARGE SCALE GENOMIC DNA]</scope>
    <source>
        <strain evidence="5 6">DSM 43023</strain>
    </source>
</reference>
<dbReference type="PRINTS" id="PR00412">
    <property type="entry name" value="EPOXHYDRLASE"/>
</dbReference>
<evidence type="ECO:0000313" key="5">
    <source>
        <dbReference type="EMBL" id="MBB4943632.1"/>
    </source>
</evidence>
<evidence type="ECO:0000256" key="2">
    <source>
        <dbReference type="ARBA" id="ARBA00022797"/>
    </source>
</evidence>
<dbReference type="PIRSF" id="PIRSF001112">
    <property type="entry name" value="Epoxide_hydrolase"/>
    <property type="match status" value="1"/>
</dbReference>
<name>A0A7W7WDE7_9ACTN</name>
<evidence type="ECO:0000256" key="3">
    <source>
        <dbReference type="ARBA" id="ARBA00022801"/>
    </source>
</evidence>
<comment type="caution">
    <text evidence="5">The sequence shown here is derived from an EMBL/GenBank/DDBJ whole genome shotgun (WGS) entry which is preliminary data.</text>
</comment>
<keyword evidence="3" id="KW-0378">Hydrolase</keyword>
<dbReference type="InterPro" id="IPR016292">
    <property type="entry name" value="Epoxide_hydrolase"/>
</dbReference>
<dbReference type="GO" id="GO:0004301">
    <property type="term" value="F:epoxide hydrolase activity"/>
    <property type="evidence" value="ECO:0007669"/>
    <property type="project" value="TreeGrafter"/>
</dbReference>
<dbReference type="SUPFAM" id="SSF53474">
    <property type="entry name" value="alpha/beta-Hydrolases"/>
    <property type="match status" value="1"/>
</dbReference>
<dbReference type="InterPro" id="IPR000639">
    <property type="entry name" value="Epox_hydrolase-like"/>
</dbReference>
<keyword evidence="6" id="KW-1185">Reference proteome</keyword>
<gene>
    <name evidence="5" type="ORF">FHR32_008032</name>
</gene>
<dbReference type="Gene3D" id="3.40.50.1820">
    <property type="entry name" value="alpha/beta hydrolase"/>
    <property type="match status" value="1"/>
</dbReference>
<evidence type="ECO:0000256" key="1">
    <source>
        <dbReference type="ARBA" id="ARBA00010088"/>
    </source>
</evidence>
<keyword evidence="2" id="KW-0058">Aromatic hydrocarbons catabolism</keyword>
<comment type="similarity">
    <text evidence="1">Belongs to the peptidase S33 family.</text>
</comment>
<sequence length="375" mass="42464">MSTDIHPFRIDVPQADLDDLRDRLGRTRWPLQLPGEGWSRGVPVGYLKELTEYWRNGYDWRGHEERLNGFPQFMTEIDGQDVHFLHVRSPEPDALPLILTHGWPNSFVEFADLIGPLTDPRAYGGDPSQAFHVVVPSVPGFVFSAPPRETGWSVTRVARMWAELMRRLGYERYGTQGGDLGAYVAPEVAKVDPEHVVGVHINGGIGFPTEKDVPELTPEELEQYVLMQQWSGGVDHHRLLRAAPQTFSYGWHDSPTALLSWHLQKLWEFAGTAYLPEEAIDRDLILTNVTLYWLTGTSGSSSWFMYESSEFNWPEGQLEVPTGVYCGPPAIRRLAERHNTVIHWPDSNVGGHHFLAMDVPEALAADVREFFGKVR</sequence>
<dbReference type="AlphaFoldDB" id="A0A7W7WDE7"/>
<dbReference type="Proteomes" id="UP000534286">
    <property type="component" value="Unassembled WGS sequence"/>
</dbReference>
<dbReference type="Pfam" id="PF06441">
    <property type="entry name" value="EHN"/>
    <property type="match status" value="1"/>
</dbReference>
<proteinExistence type="inferred from homology"/>
<dbReference type="InterPro" id="IPR010497">
    <property type="entry name" value="Epoxide_hydro_N"/>
</dbReference>
<dbReference type="PANTHER" id="PTHR21661:SF35">
    <property type="entry name" value="EPOXIDE HYDROLASE"/>
    <property type="match status" value="1"/>
</dbReference>
<dbReference type="RefSeq" id="WP_184759404.1">
    <property type="nucleotide sequence ID" value="NZ_BAABEK010000096.1"/>
</dbReference>
<accession>A0A7W7WDE7</accession>
<organism evidence="5 6">
    <name type="scientific">Streptosporangium album</name>
    <dbReference type="NCBI Taxonomy" id="47479"/>
    <lineage>
        <taxon>Bacteria</taxon>
        <taxon>Bacillati</taxon>
        <taxon>Actinomycetota</taxon>
        <taxon>Actinomycetes</taxon>
        <taxon>Streptosporangiales</taxon>
        <taxon>Streptosporangiaceae</taxon>
        <taxon>Streptosporangium</taxon>
    </lineage>
</organism>
<protein>
    <submittedName>
        <fullName evidence="5">Pimeloyl-ACP methyl ester carboxylesterase</fullName>
    </submittedName>
</protein>
<evidence type="ECO:0000313" key="6">
    <source>
        <dbReference type="Proteomes" id="UP000534286"/>
    </source>
</evidence>
<dbReference type="PANTHER" id="PTHR21661">
    <property type="entry name" value="EPOXIDE HYDROLASE 1-RELATED"/>
    <property type="match status" value="1"/>
</dbReference>
<dbReference type="InterPro" id="IPR029058">
    <property type="entry name" value="AB_hydrolase_fold"/>
</dbReference>